<feature type="domain" description="DUF5666" evidence="3">
    <location>
        <begin position="137"/>
        <end position="192"/>
    </location>
</feature>
<dbReference type="Pfam" id="PF18914">
    <property type="entry name" value="DUF5666"/>
    <property type="match status" value="1"/>
</dbReference>
<accession>A0A4R6UH58</accession>
<dbReference type="InterPro" id="IPR043724">
    <property type="entry name" value="DUF5666"/>
</dbReference>
<feature type="signal peptide" evidence="2">
    <location>
        <begin position="1"/>
        <end position="24"/>
    </location>
</feature>
<dbReference type="AlphaFoldDB" id="A0A4R6UH58"/>
<dbReference type="InterPro" id="IPR036700">
    <property type="entry name" value="BOBF_sf"/>
</dbReference>
<evidence type="ECO:0000256" key="2">
    <source>
        <dbReference type="SAM" id="SignalP"/>
    </source>
</evidence>
<keyword evidence="5" id="KW-1185">Reference proteome</keyword>
<dbReference type="Proteomes" id="UP000295375">
    <property type="component" value="Unassembled WGS sequence"/>
</dbReference>
<protein>
    <recommendedName>
        <fullName evidence="3">DUF5666 domain-containing protein</fullName>
    </recommendedName>
</protein>
<comment type="caution">
    <text evidence="4">The sequence shown here is derived from an EMBL/GenBank/DDBJ whole genome shotgun (WGS) entry which is preliminary data.</text>
</comment>
<dbReference type="NCBIfam" id="NF033674">
    <property type="entry name" value="stress_OB_fold"/>
    <property type="match status" value="1"/>
</dbReference>
<dbReference type="EMBL" id="SNYM01000023">
    <property type="protein sequence ID" value="TDQ44619.1"/>
    <property type="molecule type" value="Genomic_DNA"/>
</dbReference>
<dbReference type="OrthoDB" id="8482074at2"/>
<dbReference type="SUPFAM" id="SSF101756">
    <property type="entry name" value="Hypothetical protein YgiW"/>
    <property type="match status" value="1"/>
</dbReference>
<dbReference type="Gene3D" id="2.40.50.200">
    <property type="entry name" value="Bacterial OB-fold"/>
    <property type="match status" value="1"/>
</dbReference>
<evidence type="ECO:0000259" key="3">
    <source>
        <dbReference type="Pfam" id="PF18914"/>
    </source>
</evidence>
<reference evidence="4 5" key="1">
    <citation type="submission" date="2019-03" db="EMBL/GenBank/DDBJ databases">
        <title>Genomic Encyclopedia of Type Strains, Phase IV (KMG-IV): sequencing the most valuable type-strain genomes for metagenomic binning, comparative biology and taxonomic classification.</title>
        <authorList>
            <person name="Goeker M."/>
        </authorList>
    </citation>
    <scope>NUCLEOTIDE SEQUENCE [LARGE SCALE GENOMIC DNA]</scope>
    <source>
        <strain evidence="4 5">DSM 103792</strain>
    </source>
</reference>
<keyword evidence="1 2" id="KW-0732">Signal</keyword>
<proteinExistence type="predicted"/>
<dbReference type="RefSeq" id="WP_133593077.1">
    <property type="nucleotide sequence ID" value="NZ_CP037953.1"/>
</dbReference>
<evidence type="ECO:0000313" key="5">
    <source>
        <dbReference type="Proteomes" id="UP000295375"/>
    </source>
</evidence>
<dbReference type="InterPro" id="IPR005220">
    <property type="entry name" value="CarO-like"/>
</dbReference>
<evidence type="ECO:0000313" key="4">
    <source>
        <dbReference type="EMBL" id="TDQ44619.1"/>
    </source>
</evidence>
<gene>
    <name evidence="4" type="ORF">EV696_12321</name>
</gene>
<organism evidence="4 5">
    <name type="scientific">Permianibacter aggregans</name>
    <dbReference type="NCBI Taxonomy" id="1510150"/>
    <lineage>
        <taxon>Bacteria</taxon>
        <taxon>Pseudomonadati</taxon>
        <taxon>Pseudomonadota</taxon>
        <taxon>Gammaproteobacteria</taxon>
        <taxon>Pseudomonadales</taxon>
        <taxon>Pseudomonadaceae</taxon>
        <taxon>Permianibacter</taxon>
    </lineage>
</organism>
<feature type="chain" id="PRO_5021026026" description="DUF5666 domain-containing protein" evidence="2">
    <location>
        <begin position="25"/>
        <end position="212"/>
    </location>
</feature>
<sequence>MSGSKLKTSLTVVAAALFSMAAVADNPYMKANNTWISVSGTVESVSDDTFMLDYGKGTITVEMDDGDRDADAYKLLRGDEVTVTGMVDKDFYEKTTIEASSIYVKNIDTYFYSSAMDEEDAVIAYSIPLPPATTLVQGTITKVNDNDFVLDTGLRSVTVEVDEMAYNPLDDKGYQKLDKGDVVRVSGNLEPDIFKGRVFEASYVTTLVDTKR</sequence>
<name>A0A4R6UH58_9GAMM</name>
<evidence type="ECO:0000256" key="1">
    <source>
        <dbReference type="ARBA" id="ARBA00022729"/>
    </source>
</evidence>